<dbReference type="InterPro" id="IPR000182">
    <property type="entry name" value="GNAT_dom"/>
</dbReference>
<dbReference type="InterPro" id="IPR013653">
    <property type="entry name" value="GCN5-like_dom"/>
</dbReference>
<proteinExistence type="predicted"/>
<organism evidence="2 3">
    <name type="scientific">Emergencia timonensis</name>
    <dbReference type="NCBI Taxonomy" id="1776384"/>
    <lineage>
        <taxon>Bacteria</taxon>
        <taxon>Bacillati</taxon>
        <taxon>Bacillota</taxon>
        <taxon>Clostridia</taxon>
        <taxon>Peptostreptococcales</taxon>
        <taxon>Anaerovoracaceae</taxon>
        <taxon>Emergencia</taxon>
    </lineage>
</organism>
<dbReference type="EMBL" id="QRMS01000001">
    <property type="protein sequence ID" value="RHJ89881.1"/>
    <property type="molecule type" value="Genomic_DNA"/>
</dbReference>
<name>A0A415E7Z4_9FIRM</name>
<evidence type="ECO:0000313" key="3">
    <source>
        <dbReference type="Proteomes" id="UP000284841"/>
    </source>
</evidence>
<dbReference type="InterPro" id="IPR016181">
    <property type="entry name" value="Acyl_CoA_acyltransferase"/>
</dbReference>
<dbReference type="OrthoDB" id="3185958at2"/>
<feature type="domain" description="N-acetyltransferase" evidence="1">
    <location>
        <begin position="108"/>
        <end position="230"/>
    </location>
</feature>
<gene>
    <name evidence="2" type="ORF">DW099_04775</name>
</gene>
<dbReference type="GO" id="GO:0016747">
    <property type="term" value="F:acyltransferase activity, transferring groups other than amino-acyl groups"/>
    <property type="evidence" value="ECO:0007669"/>
    <property type="project" value="InterPro"/>
</dbReference>
<keyword evidence="3" id="KW-1185">Reference proteome</keyword>
<dbReference type="SUPFAM" id="SSF55729">
    <property type="entry name" value="Acyl-CoA N-acyltransferases (Nat)"/>
    <property type="match status" value="1"/>
</dbReference>
<comment type="caution">
    <text evidence="2">The sequence shown here is derived from an EMBL/GenBank/DDBJ whole genome shotgun (WGS) entry which is preliminary data.</text>
</comment>
<dbReference type="PROSITE" id="PS51186">
    <property type="entry name" value="GNAT"/>
    <property type="match status" value="1"/>
</dbReference>
<dbReference type="AlphaFoldDB" id="A0A415E7Z4"/>
<evidence type="ECO:0000313" key="2">
    <source>
        <dbReference type="EMBL" id="RHJ89881.1"/>
    </source>
</evidence>
<protein>
    <recommendedName>
        <fullName evidence="1">N-acetyltransferase domain-containing protein</fullName>
    </recommendedName>
</protein>
<sequence>MSDIGITYLEKNRLLHIAMLESIRRDKALILHESEHGMLMLDQSSNVHMVSADNDEYGKYLVDEIRNPYQIVVCQESLADYAESEFQLHDVFKCKKVAYFKGQKVSFVSDLQIERPDAGHLQMIKENYHTIPEEEIDEINGRGNLFCALHADNFVGFSGCHLDGSLGLLEIFPAFQRRGFGEELERFMINYILEKGDTPYGEIVIGNEASAKLQKKLGFEISKETITWLL</sequence>
<dbReference type="RefSeq" id="WP_118333900.1">
    <property type="nucleotide sequence ID" value="NZ_AP025567.1"/>
</dbReference>
<dbReference type="Pfam" id="PF08445">
    <property type="entry name" value="FR47"/>
    <property type="match status" value="1"/>
</dbReference>
<dbReference type="STRING" id="1776384.GCA_900086585_03243"/>
<evidence type="ECO:0000259" key="1">
    <source>
        <dbReference type="PROSITE" id="PS51186"/>
    </source>
</evidence>
<accession>A0A415E7Z4</accession>
<dbReference type="Proteomes" id="UP000284841">
    <property type="component" value="Unassembled WGS sequence"/>
</dbReference>
<reference evidence="2 3" key="1">
    <citation type="submission" date="2018-08" db="EMBL/GenBank/DDBJ databases">
        <title>A genome reference for cultivated species of the human gut microbiota.</title>
        <authorList>
            <person name="Zou Y."/>
            <person name="Xue W."/>
            <person name="Luo G."/>
        </authorList>
    </citation>
    <scope>NUCLEOTIDE SEQUENCE [LARGE SCALE GENOMIC DNA]</scope>
    <source>
        <strain evidence="2 3">AM07-24</strain>
    </source>
</reference>
<dbReference type="Gene3D" id="3.40.630.30">
    <property type="match status" value="1"/>
</dbReference>